<dbReference type="AlphaFoldDB" id="V8C5U7"/>
<protein>
    <recommendedName>
        <fullName evidence="3">Methyltransferase</fullName>
    </recommendedName>
</protein>
<comment type="caution">
    <text evidence="1">The sequence shown here is derived from an EMBL/GenBank/DDBJ whole genome shotgun (WGS) entry which is preliminary data.</text>
</comment>
<evidence type="ECO:0008006" key="3">
    <source>
        <dbReference type="Google" id="ProtNLM"/>
    </source>
</evidence>
<keyword evidence="2" id="KW-1185">Reference proteome</keyword>
<dbReference type="Pfam" id="PF05711">
    <property type="entry name" value="TylF"/>
    <property type="match status" value="1"/>
</dbReference>
<dbReference type="PANTHER" id="PTHR40036">
    <property type="entry name" value="MACROCIN O-METHYLTRANSFERASE"/>
    <property type="match status" value="1"/>
</dbReference>
<evidence type="ECO:0000313" key="1">
    <source>
        <dbReference type="EMBL" id="ETD22783.1"/>
    </source>
</evidence>
<dbReference type="STRING" id="1357400.HMPREF2086_01582"/>
<sequence>MGGGSNTLSAYPIKQSEALSKLDFDSVIVGTFTGFYEIRAQLEQMGIAREKIDTSHIELSVRAREAFLQDFASEAKSQNLEGNVAELGVYRGDFARKINECFSDRVLYLFDTFEGFWDKDLAQSKDGAMGASLGKKHFSNTSVELVLGKMPHKEQCIIKKGWFPQSSVGCENERFCFVNLDADLYEPILAGLEFFYPKMVSGGVILIHEYFSSGYVGVREAVGEFMRKSRLNPVLKLPIGDNLSIAIIKP</sequence>
<dbReference type="InterPro" id="IPR029063">
    <property type="entry name" value="SAM-dependent_MTases_sf"/>
</dbReference>
<dbReference type="eggNOG" id="COG4122">
    <property type="taxonomic scope" value="Bacteria"/>
</dbReference>
<reference evidence="1 2" key="1">
    <citation type="journal article" date="2014" name="Genome Announc.">
        <title>Draft genome sequences of six enterohepatic helicobacter species isolated from humans and one from rhesus macaques.</title>
        <authorList>
            <person name="Shen Z."/>
            <person name="Sheh A."/>
            <person name="Young S.K."/>
            <person name="Abouelliel A."/>
            <person name="Ward D.V."/>
            <person name="Earl A.M."/>
            <person name="Fox J.G."/>
        </authorList>
    </citation>
    <scope>NUCLEOTIDE SEQUENCE [LARGE SCALE GENOMIC DNA]</scope>
    <source>
        <strain evidence="1 2">MIT 99-5501</strain>
    </source>
</reference>
<dbReference type="PANTHER" id="PTHR40036:SF1">
    <property type="entry name" value="MACROCIN O-METHYLTRANSFERASE"/>
    <property type="match status" value="1"/>
</dbReference>
<dbReference type="Proteomes" id="UP000018731">
    <property type="component" value="Unassembled WGS sequence"/>
</dbReference>
<dbReference type="Gene3D" id="3.40.50.150">
    <property type="entry name" value="Vaccinia Virus protein VP39"/>
    <property type="match status" value="1"/>
</dbReference>
<dbReference type="HOGENOM" id="CLU_067071_0_0_7"/>
<dbReference type="PATRIC" id="fig|1357400.3.peg.2127"/>
<dbReference type="EMBL" id="AZJI01000007">
    <property type="protein sequence ID" value="ETD22783.1"/>
    <property type="molecule type" value="Genomic_DNA"/>
</dbReference>
<proteinExistence type="predicted"/>
<name>V8C5U7_9HELI</name>
<evidence type="ECO:0000313" key="2">
    <source>
        <dbReference type="Proteomes" id="UP000018731"/>
    </source>
</evidence>
<accession>V8C5U7</accession>
<organism evidence="1 2">
    <name type="scientific">Helicobacter macacae MIT 99-5501</name>
    <dbReference type="NCBI Taxonomy" id="1357400"/>
    <lineage>
        <taxon>Bacteria</taxon>
        <taxon>Pseudomonadati</taxon>
        <taxon>Campylobacterota</taxon>
        <taxon>Epsilonproteobacteria</taxon>
        <taxon>Campylobacterales</taxon>
        <taxon>Helicobacteraceae</taxon>
        <taxon>Helicobacter</taxon>
    </lineage>
</organism>
<dbReference type="InterPro" id="IPR008884">
    <property type="entry name" value="TylF_MeTrfase"/>
</dbReference>
<gene>
    <name evidence="1" type="ORF">HMPREF2086_01582</name>
</gene>